<reference evidence="1" key="1">
    <citation type="submission" date="2021-12" db="EMBL/GenBank/DDBJ databases">
        <authorList>
            <person name="Zaccaron A."/>
            <person name="Stergiopoulos I."/>
        </authorList>
    </citation>
    <scope>NUCLEOTIDE SEQUENCE</scope>
    <source>
        <strain evidence="1">Race5_Kim</strain>
    </source>
</reference>
<accession>A0A9Q8PE35</accession>
<reference evidence="1" key="2">
    <citation type="journal article" date="2022" name="Microb. Genom.">
        <title>A chromosome-scale genome assembly of the tomato pathogen Cladosporium fulvum reveals a compartmentalized genome architecture and the presence of a dispensable chromosome.</title>
        <authorList>
            <person name="Zaccaron A.Z."/>
            <person name="Chen L.H."/>
            <person name="Samaras A."/>
            <person name="Stergiopoulos I."/>
        </authorList>
    </citation>
    <scope>NUCLEOTIDE SEQUENCE</scope>
    <source>
        <strain evidence="1">Race5_Kim</strain>
    </source>
</reference>
<organism evidence="1 2">
    <name type="scientific">Passalora fulva</name>
    <name type="common">Tomato leaf mold</name>
    <name type="synonym">Cladosporium fulvum</name>
    <dbReference type="NCBI Taxonomy" id="5499"/>
    <lineage>
        <taxon>Eukaryota</taxon>
        <taxon>Fungi</taxon>
        <taxon>Dikarya</taxon>
        <taxon>Ascomycota</taxon>
        <taxon>Pezizomycotina</taxon>
        <taxon>Dothideomycetes</taxon>
        <taxon>Dothideomycetidae</taxon>
        <taxon>Mycosphaerellales</taxon>
        <taxon>Mycosphaerellaceae</taxon>
        <taxon>Fulvia</taxon>
    </lineage>
</organism>
<dbReference type="GeneID" id="71991026"/>
<keyword evidence="2" id="KW-1185">Reference proteome</keyword>
<protein>
    <submittedName>
        <fullName evidence="1">Uncharacterized protein</fullName>
    </submittedName>
</protein>
<gene>
    <name evidence="1" type="ORF">CLAFUR5_11148</name>
</gene>
<evidence type="ECO:0000313" key="2">
    <source>
        <dbReference type="Proteomes" id="UP000756132"/>
    </source>
</evidence>
<sequence length="134" mass="14853">MYDRGEETPWIHDMLSIKEDSPNLIKNMPFGDSDHALDDLGVSRGLIADVVKDDLVFLAKDKGSWRHMQVLVKAQEHLDETMSCDVNFICSRCKPPAAKSSISFQVLKDVVAGDLADAVAKRLKEEHGVCLGDL</sequence>
<dbReference type="RefSeq" id="XP_047765098.1">
    <property type="nucleotide sequence ID" value="XM_047910296.1"/>
</dbReference>
<dbReference type="AlphaFoldDB" id="A0A9Q8PE35"/>
<dbReference type="KEGG" id="ffu:CLAFUR5_11148"/>
<name>A0A9Q8PE35_PASFU</name>
<dbReference type="EMBL" id="CP090170">
    <property type="protein sequence ID" value="UJO20732.1"/>
    <property type="molecule type" value="Genomic_DNA"/>
</dbReference>
<evidence type="ECO:0000313" key="1">
    <source>
        <dbReference type="EMBL" id="UJO20732.1"/>
    </source>
</evidence>
<dbReference type="Proteomes" id="UP000756132">
    <property type="component" value="Chromosome 8"/>
</dbReference>
<proteinExistence type="predicted"/>